<evidence type="ECO:0000313" key="2">
    <source>
        <dbReference type="Proteomes" id="UP001216189"/>
    </source>
</evidence>
<dbReference type="Gene3D" id="3.40.50.1820">
    <property type="entry name" value="alpha/beta hydrolase"/>
    <property type="match status" value="1"/>
</dbReference>
<keyword evidence="2" id="KW-1185">Reference proteome</keyword>
<proteinExistence type="predicted"/>
<dbReference type="EMBL" id="JARBFT010000001">
    <property type="protein sequence ID" value="MDE1513750.1"/>
    <property type="molecule type" value="Genomic_DNA"/>
</dbReference>
<gene>
    <name evidence="1" type="ORF">PUN32_01815</name>
</gene>
<evidence type="ECO:0000313" key="1">
    <source>
        <dbReference type="EMBL" id="MDE1513750.1"/>
    </source>
</evidence>
<dbReference type="InterPro" id="IPR029058">
    <property type="entry name" value="AB_hydrolase_fold"/>
</dbReference>
<organism evidence="1 2">
    <name type="scientific">Vibrio chanodichtyis</name>
    <dbReference type="NCBI Taxonomy" id="3027932"/>
    <lineage>
        <taxon>Bacteria</taxon>
        <taxon>Pseudomonadati</taxon>
        <taxon>Pseudomonadota</taxon>
        <taxon>Gammaproteobacteria</taxon>
        <taxon>Vibrionales</taxon>
        <taxon>Vibrionaceae</taxon>
        <taxon>Vibrio</taxon>
    </lineage>
</organism>
<sequence length="277" mass="30628">MKNIVKFIPLLMLILSYQVKSDELLILETRAGITQPVLLWETKNQEPEFLVVFFPSSNGNIGLTSRDGVVGAERFYLLQNLREEFEPSKFAVAIIDTPSDRNGLGESFRQSEEHFVDMKIVLSELKKRFPSSKVILMGHSRGSVSAGHVSRALDSQVDATVLLAARYKESARPVDAPQEAPGGKGLSEINFDKLNKPTLLVHHVNDACPSTLYADAKEKEIYAPLITISGPVDKSPMDTGEFALCAPGTNHWFSGQEKLVGEKIIAWLSEINTVKTM</sequence>
<dbReference type="Proteomes" id="UP001216189">
    <property type="component" value="Unassembled WGS sequence"/>
</dbReference>
<accession>A0ABT5V0A9</accession>
<protein>
    <recommendedName>
        <fullName evidence="3">Serine aminopeptidase S33 domain-containing protein</fullName>
    </recommendedName>
</protein>
<name>A0ABT5V0A9_9VIBR</name>
<evidence type="ECO:0008006" key="3">
    <source>
        <dbReference type="Google" id="ProtNLM"/>
    </source>
</evidence>
<dbReference type="SUPFAM" id="SSF53474">
    <property type="entry name" value="alpha/beta-Hydrolases"/>
    <property type="match status" value="1"/>
</dbReference>
<dbReference type="RefSeq" id="WP_274721494.1">
    <property type="nucleotide sequence ID" value="NZ_JARBFT010000001.1"/>
</dbReference>
<comment type="caution">
    <text evidence="1">The sequence shown here is derived from an EMBL/GenBank/DDBJ whole genome shotgun (WGS) entry which is preliminary data.</text>
</comment>
<reference evidence="1 2" key="1">
    <citation type="submission" date="2023-02" db="EMBL/GenBank/DDBJ databases">
        <title>Vibrio intestini sp. nov., a close relative of Vibrio cholerae isolated from the intestine of Healthy Culter dabryi.</title>
        <authorList>
            <person name="Wu N."/>
        </authorList>
    </citation>
    <scope>NUCLEOTIDE SEQUENCE [LARGE SCALE GENOMIC DNA]</scope>
    <source>
        <strain evidence="1 2">DSL-7</strain>
    </source>
</reference>